<dbReference type="AlphaFoldDB" id="A0A183IXJ5"/>
<evidence type="ECO:0000313" key="1">
    <source>
        <dbReference type="EMBL" id="VDP16622.1"/>
    </source>
</evidence>
<dbReference type="Proteomes" id="UP000270296">
    <property type="component" value="Unassembled WGS sequence"/>
</dbReference>
<dbReference type="WBParaSite" id="SBAD_0000865201-mRNA-1">
    <property type="protein sequence ID" value="SBAD_0000865201-mRNA-1"/>
    <property type="gene ID" value="SBAD_0000865201"/>
</dbReference>
<proteinExistence type="predicted"/>
<reference evidence="1 2" key="2">
    <citation type="submission" date="2018-11" db="EMBL/GenBank/DDBJ databases">
        <authorList>
            <consortium name="Pathogen Informatics"/>
        </authorList>
    </citation>
    <scope>NUCLEOTIDE SEQUENCE [LARGE SCALE GENOMIC DNA]</scope>
</reference>
<accession>A0A183IXJ5</accession>
<evidence type="ECO:0000313" key="2">
    <source>
        <dbReference type="Proteomes" id="UP000270296"/>
    </source>
</evidence>
<keyword evidence="2" id="KW-1185">Reference proteome</keyword>
<sequence length="72" mass="8547">MTLPVRNNALRIETRSRPIRHSVVGDHDRWKAWHYGDSRRRRRSTVQTTKAEQLISLFGLSLVSKRRRHAEV</sequence>
<organism evidence="3">
    <name type="scientific">Soboliphyme baturini</name>
    <dbReference type="NCBI Taxonomy" id="241478"/>
    <lineage>
        <taxon>Eukaryota</taxon>
        <taxon>Metazoa</taxon>
        <taxon>Ecdysozoa</taxon>
        <taxon>Nematoda</taxon>
        <taxon>Enoplea</taxon>
        <taxon>Dorylaimia</taxon>
        <taxon>Dioctophymatida</taxon>
        <taxon>Dioctophymatoidea</taxon>
        <taxon>Soboliphymatidae</taxon>
        <taxon>Soboliphyme</taxon>
    </lineage>
</organism>
<gene>
    <name evidence="1" type="ORF">SBAD_LOCUS8343</name>
</gene>
<dbReference type="EMBL" id="UZAM01011500">
    <property type="protein sequence ID" value="VDP16622.1"/>
    <property type="molecule type" value="Genomic_DNA"/>
</dbReference>
<name>A0A183IXJ5_9BILA</name>
<protein>
    <submittedName>
        <fullName evidence="1 3">Uncharacterized protein</fullName>
    </submittedName>
</protein>
<reference evidence="3" key="1">
    <citation type="submission" date="2016-06" db="UniProtKB">
        <authorList>
            <consortium name="WormBaseParasite"/>
        </authorList>
    </citation>
    <scope>IDENTIFICATION</scope>
</reference>
<evidence type="ECO:0000313" key="3">
    <source>
        <dbReference type="WBParaSite" id="SBAD_0000865201-mRNA-1"/>
    </source>
</evidence>